<proteinExistence type="predicted"/>
<comment type="caution">
    <text evidence="1">The sequence shown here is derived from an EMBL/GenBank/DDBJ whole genome shotgun (WGS) entry which is preliminary data.</text>
</comment>
<dbReference type="EMBL" id="JAUIZM010000008">
    <property type="protein sequence ID" value="KAK1371390.1"/>
    <property type="molecule type" value="Genomic_DNA"/>
</dbReference>
<keyword evidence="2" id="KW-1185">Reference proteome</keyword>
<name>A0AAD8HQB7_9APIA</name>
<reference evidence="1" key="2">
    <citation type="submission" date="2023-05" db="EMBL/GenBank/DDBJ databases">
        <authorList>
            <person name="Schelkunov M.I."/>
        </authorList>
    </citation>
    <scope>NUCLEOTIDE SEQUENCE</scope>
    <source>
        <strain evidence="1">Hsosn_3</strain>
        <tissue evidence="1">Leaf</tissue>
    </source>
</reference>
<evidence type="ECO:0000313" key="1">
    <source>
        <dbReference type="EMBL" id="KAK1371390.1"/>
    </source>
</evidence>
<reference evidence="1" key="1">
    <citation type="submission" date="2023-02" db="EMBL/GenBank/DDBJ databases">
        <title>Genome of toxic invasive species Heracleum sosnowskyi carries increased number of genes despite the absence of recent whole-genome duplications.</title>
        <authorList>
            <person name="Schelkunov M."/>
            <person name="Shtratnikova V."/>
            <person name="Makarenko M."/>
            <person name="Klepikova A."/>
            <person name="Omelchenko D."/>
            <person name="Novikova G."/>
            <person name="Obukhova E."/>
            <person name="Bogdanov V."/>
            <person name="Penin A."/>
            <person name="Logacheva M."/>
        </authorList>
    </citation>
    <scope>NUCLEOTIDE SEQUENCE</scope>
    <source>
        <strain evidence="1">Hsosn_3</strain>
        <tissue evidence="1">Leaf</tissue>
    </source>
</reference>
<organism evidence="1 2">
    <name type="scientific">Heracleum sosnowskyi</name>
    <dbReference type="NCBI Taxonomy" id="360622"/>
    <lineage>
        <taxon>Eukaryota</taxon>
        <taxon>Viridiplantae</taxon>
        <taxon>Streptophyta</taxon>
        <taxon>Embryophyta</taxon>
        <taxon>Tracheophyta</taxon>
        <taxon>Spermatophyta</taxon>
        <taxon>Magnoliopsida</taxon>
        <taxon>eudicotyledons</taxon>
        <taxon>Gunneridae</taxon>
        <taxon>Pentapetalae</taxon>
        <taxon>asterids</taxon>
        <taxon>campanulids</taxon>
        <taxon>Apiales</taxon>
        <taxon>Apiaceae</taxon>
        <taxon>Apioideae</taxon>
        <taxon>apioid superclade</taxon>
        <taxon>Tordylieae</taxon>
        <taxon>Tordyliinae</taxon>
        <taxon>Heracleum</taxon>
    </lineage>
</organism>
<dbReference type="Proteomes" id="UP001237642">
    <property type="component" value="Unassembled WGS sequence"/>
</dbReference>
<dbReference type="AlphaFoldDB" id="A0AAD8HQB7"/>
<evidence type="ECO:0000313" key="2">
    <source>
        <dbReference type="Proteomes" id="UP001237642"/>
    </source>
</evidence>
<accession>A0AAD8HQB7</accession>
<gene>
    <name evidence="1" type="ORF">POM88_037482</name>
</gene>
<sequence>MGALSEKWFCSLPIKLTSYIFVLIMSEGKILQADTYQQLLVHSPDFQNLLIVPALRKCYLRKPHSLIRPQLANPSTTRFLIIIQFLMETDIGKTQMDLKMKPSYTSVYALQFIMVVVKDIIANYTCGILLFKNIKLFRIHLFPPDYIKRLWLLGLFRKLMIMLWTHDAVFVNGATFWLGFSSDYIHITMCFDTKTEIWREIVLPDWLNWSVNHVIHPFGQSFGYFVDDHENHFDMGVLKGDSMNEYSWEKKMSVSTRKRVKPVVLGLRNNGEPTYPFDCNV</sequence>
<protein>
    <submittedName>
        <fullName evidence="1">Uncharacterized protein</fullName>
    </submittedName>
</protein>